<organism evidence="1">
    <name type="scientific">uncultured Caudovirales phage</name>
    <dbReference type="NCBI Taxonomy" id="2100421"/>
    <lineage>
        <taxon>Viruses</taxon>
        <taxon>Duplodnaviria</taxon>
        <taxon>Heunggongvirae</taxon>
        <taxon>Uroviricota</taxon>
        <taxon>Caudoviricetes</taxon>
        <taxon>Peduoviridae</taxon>
        <taxon>Maltschvirus</taxon>
        <taxon>Maltschvirus maltsch</taxon>
    </lineage>
</organism>
<gene>
    <name evidence="1" type="ORF">UFOVP597_54</name>
</gene>
<reference evidence="1" key="1">
    <citation type="submission" date="2020-04" db="EMBL/GenBank/DDBJ databases">
        <authorList>
            <person name="Chiriac C."/>
            <person name="Salcher M."/>
            <person name="Ghai R."/>
            <person name="Kavagutti S V."/>
        </authorList>
    </citation>
    <scope>NUCLEOTIDE SEQUENCE</scope>
</reference>
<sequence length="147" mass="17740">MLEKYYRLIEEIPLFNWVKINEGKMIYILKDTDSEYTDTEIEEAWSDLFDDYLIKRGLGKSYKKLLEVMKKKMILECDYIISGDEFKKTQIEVEIQNLEMLTKKEVNDMSVEKSLIFLSKWIGYRLDWKIITLNEYYIILEEYGKAN</sequence>
<evidence type="ECO:0000313" key="1">
    <source>
        <dbReference type="EMBL" id="CAB4152152.1"/>
    </source>
</evidence>
<name>A0A6J5N0K9_9CAUD</name>
<proteinExistence type="predicted"/>
<dbReference type="EMBL" id="LR796564">
    <property type="protein sequence ID" value="CAB4152152.1"/>
    <property type="molecule type" value="Genomic_DNA"/>
</dbReference>
<accession>A0A6J5N0K9</accession>
<protein>
    <submittedName>
        <fullName evidence="1">Uncharacterized protein</fullName>
    </submittedName>
</protein>